<dbReference type="STRING" id="1237085.Ngar_c25390"/>
<keyword evidence="2" id="KW-1185">Reference proteome</keyword>
<evidence type="ECO:0000313" key="1">
    <source>
        <dbReference type="EMBL" id="AFU59461.1"/>
    </source>
</evidence>
<gene>
    <name evidence="1" type="ordered locus">Ngar_c25390</name>
</gene>
<dbReference type="Proteomes" id="UP000008037">
    <property type="component" value="Chromosome"/>
</dbReference>
<sequence length="84" mass="9422">MTKMLNVNIDTSGIDANEAKEWVNELANVYADMQISDVNVSGNKISFKAGFSGMDDTEPDDVKMKIEEYLTMNETFHAKSINVR</sequence>
<dbReference type="BioCyc" id="CNIT1237085:G1324-2538-MONOMER"/>
<dbReference type="AlphaFoldDB" id="K0IDI1"/>
<proteinExistence type="predicted"/>
<reference evidence="1 2" key="1">
    <citation type="journal article" date="2012" name="Environ. Microbiol.">
        <title>The genome of the ammonia-oxidizing Candidatus Nitrososphaera gargensis: insights into metabolic versatility and environmental adaptations.</title>
        <authorList>
            <person name="Spang A."/>
            <person name="Poehlein A."/>
            <person name="Offre P."/>
            <person name="Zumbragel S."/>
            <person name="Haider S."/>
            <person name="Rychlik N."/>
            <person name="Nowka B."/>
            <person name="Schmeisser C."/>
            <person name="Lebedeva E.V."/>
            <person name="Rattei T."/>
            <person name="Bohm C."/>
            <person name="Schmid M."/>
            <person name="Galushko A."/>
            <person name="Hatzenpichler R."/>
            <person name="Weinmaier T."/>
            <person name="Daniel R."/>
            <person name="Schleper C."/>
            <person name="Spieck E."/>
            <person name="Streit W."/>
            <person name="Wagner M."/>
        </authorList>
    </citation>
    <scope>NUCLEOTIDE SEQUENCE [LARGE SCALE GENOMIC DNA]</scope>
    <source>
        <strain evidence="2">Ga9.2</strain>
    </source>
</reference>
<dbReference type="InParanoid" id="K0IDI1"/>
<dbReference type="EMBL" id="CP002408">
    <property type="protein sequence ID" value="AFU59461.1"/>
    <property type="molecule type" value="Genomic_DNA"/>
</dbReference>
<evidence type="ECO:0000313" key="2">
    <source>
        <dbReference type="Proteomes" id="UP000008037"/>
    </source>
</evidence>
<dbReference type="KEGG" id="nga:Ngar_c25390"/>
<organism evidence="1 2">
    <name type="scientific">Nitrososphaera gargensis (strain Ga9.2)</name>
    <dbReference type="NCBI Taxonomy" id="1237085"/>
    <lineage>
        <taxon>Archaea</taxon>
        <taxon>Nitrososphaerota</taxon>
        <taxon>Nitrososphaeria</taxon>
        <taxon>Nitrososphaerales</taxon>
        <taxon>Nitrososphaeraceae</taxon>
        <taxon>Nitrososphaera</taxon>
    </lineage>
</organism>
<name>K0IDI1_NITGG</name>
<protein>
    <submittedName>
        <fullName evidence="1">Uncharacterized protein</fullName>
    </submittedName>
</protein>
<dbReference type="OrthoDB" id="6388at2157"/>
<accession>K0IDI1</accession>
<dbReference type="HOGENOM" id="CLU_177467_0_0_2"/>